<proteinExistence type="predicted"/>
<gene>
    <name evidence="1" type="ORF">SI8410_08011795</name>
</gene>
<dbReference type="Proteomes" id="UP000663760">
    <property type="component" value="Chromosome 8"/>
</dbReference>
<protein>
    <submittedName>
        <fullName evidence="1">Uncharacterized protein</fullName>
    </submittedName>
</protein>
<organism evidence="1 2">
    <name type="scientific">Spirodela intermedia</name>
    <name type="common">Intermediate duckweed</name>
    <dbReference type="NCBI Taxonomy" id="51605"/>
    <lineage>
        <taxon>Eukaryota</taxon>
        <taxon>Viridiplantae</taxon>
        <taxon>Streptophyta</taxon>
        <taxon>Embryophyta</taxon>
        <taxon>Tracheophyta</taxon>
        <taxon>Spermatophyta</taxon>
        <taxon>Magnoliopsida</taxon>
        <taxon>Liliopsida</taxon>
        <taxon>Araceae</taxon>
        <taxon>Lemnoideae</taxon>
        <taxon>Spirodela</taxon>
    </lineage>
</organism>
<dbReference type="OrthoDB" id="5985481at2759"/>
<name>A0A7I8KTM8_SPIIN</name>
<reference evidence="1" key="1">
    <citation type="submission" date="2020-02" db="EMBL/GenBank/DDBJ databases">
        <authorList>
            <person name="Scholz U."/>
            <person name="Mascher M."/>
            <person name="Fiebig A."/>
        </authorList>
    </citation>
    <scope>NUCLEOTIDE SEQUENCE</scope>
</reference>
<keyword evidence="2" id="KW-1185">Reference proteome</keyword>
<evidence type="ECO:0000313" key="2">
    <source>
        <dbReference type="Proteomes" id="UP000663760"/>
    </source>
</evidence>
<dbReference type="EMBL" id="LR746271">
    <property type="protein sequence ID" value="CAA7401117.1"/>
    <property type="molecule type" value="Genomic_DNA"/>
</dbReference>
<dbReference type="AlphaFoldDB" id="A0A7I8KTM8"/>
<accession>A0A7I8KTM8</accession>
<sequence length="71" mass="8195">MIRHDGWGNARCLYYYLLKESITLIKIRVAQRKRGGPITHRSQDRNLALIQSSFPLTLSKGLFIGMLLHRA</sequence>
<evidence type="ECO:0000313" key="1">
    <source>
        <dbReference type="EMBL" id="CAA7401117.1"/>
    </source>
</evidence>